<accession>A0AAV7H5M5</accession>
<dbReference type="EMBL" id="JAGFBR010000008">
    <property type="protein sequence ID" value="KAH0463672.1"/>
    <property type="molecule type" value="Genomic_DNA"/>
</dbReference>
<evidence type="ECO:0000313" key="2">
    <source>
        <dbReference type="EMBL" id="KAH0463672.1"/>
    </source>
</evidence>
<gene>
    <name evidence="2" type="ORF">IEQ34_008254</name>
</gene>
<name>A0AAV7H5M5_DENCH</name>
<proteinExistence type="predicted"/>
<organism evidence="2 3">
    <name type="scientific">Dendrobium chrysotoxum</name>
    <name type="common">Orchid</name>
    <dbReference type="NCBI Taxonomy" id="161865"/>
    <lineage>
        <taxon>Eukaryota</taxon>
        <taxon>Viridiplantae</taxon>
        <taxon>Streptophyta</taxon>
        <taxon>Embryophyta</taxon>
        <taxon>Tracheophyta</taxon>
        <taxon>Spermatophyta</taxon>
        <taxon>Magnoliopsida</taxon>
        <taxon>Liliopsida</taxon>
        <taxon>Asparagales</taxon>
        <taxon>Orchidaceae</taxon>
        <taxon>Epidendroideae</taxon>
        <taxon>Malaxideae</taxon>
        <taxon>Dendrobiinae</taxon>
        <taxon>Dendrobium</taxon>
    </lineage>
</organism>
<evidence type="ECO:0000259" key="1">
    <source>
        <dbReference type="Pfam" id="PF11721"/>
    </source>
</evidence>
<reference evidence="2 3" key="1">
    <citation type="journal article" date="2021" name="Hortic Res">
        <title>Chromosome-scale assembly of the Dendrobium chrysotoxum genome enhances the understanding of orchid evolution.</title>
        <authorList>
            <person name="Zhang Y."/>
            <person name="Zhang G.Q."/>
            <person name="Zhang D."/>
            <person name="Liu X.D."/>
            <person name="Xu X.Y."/>
            <person name="Sun W.H."/>
            <person name="Yu X."/>
            <person name="Zhu X."/>
            <person name="Wang Z.W."/>
            <person name="Zhao X."/>
            <person name="Zhong W.Y."/>
            <person name="Chen H."/>
            <person name="Yin W.L."/>
            <person name="Huang T."/>
            <person name="Niu S.C."/>
            <person name="Liu Z.J."/>
        </authorList>
    </citation>
    <scope>NUCLEOTIDE SEQUENCE [LARGE SCALE GENOMIC DNA]</scope>
    <source>
        <strain evidence="2">Lindl</strain>
    </source>
</reference>
<feature type="domain" description="Malectin" evidence="1">
    <location>
        <begin position="2"/>
        <end position="27"/>
    </location>
</feature>
<keyword evidence="3" id="KW-1185">Reference proteome</keyword>
<dbReference type="Proteomes" id="UP000775213">
    <property type="component" value="Unassembled WGS sequence"/>
</dbReference>
<comment type="caution">
    <text evidence="2">The sequence shown here is derived from an EMBL/GenBank/DDBJ whole genome shotgun (WGS) entry which is preliminary data.</text>
</comment>
<dbReference type="AlphaFoldDB" id="A0AAV7H5M5"/>
<dbReference type="InterPro" id="IPR021720">
    <property type="entry name" value="Malectin_dom"/>
</dbReference>
<dbReference type="Pfam" id="PF11721">
    <property type="entry name" value="Malectin"/>
    <property type="match status" value="1"/>
</dbReference>
<protein>
    <recommendedName>
        <fullName evidence="1">Malectin domain-containing protein</fullName>
    </recommendedName>
</protein>
<sequence length="60" mass="7000">MSPSSLRYYGLGLQKENYTIKLQFAEIGIILDLRTIYFQKDFQPRFKVANGIKYITLGHT</sequence>
<evidence type="ECO:0000313" key="3">
    <source>
        <dbReference type="Proteomes" id="UP000775213"/>
    </source>
</evidence>